<evidence type="ECO:0000313" key="3">
    <source>
        <dbReference type="Proteomes" id="UP000824469"/>
    </source>
</evidence>
<reference evidence="2 3" key="1">
    <citation type="journal article" date="2021" name="Nat. Plants">
        <title>The Taxus genome provides insights into paclitaxel biosynthesis.</title>
        <authorList>
            <person name="Xiong X."/>
            <person name="Gou J."/>
            <person name="Liao Q."/>
            <person name="Li Y."/>
            <person name="Zhou Q."/>
            <person name="Bi G."/>
            <person name="Li C."/>
            <person name="Du R."/>
            <person name="Wang X."/>
            <person name="Sun T."/>
            <person name="Guo L."/>
            <person name="Liang H."/>
            <person name="Lu P."/>
            <person name="Wu Y."/>
            <person name="Zhang Z."/>
            <person name="Ro D.K."/>
            <person name="Shang Y."/>
            <person name="Huang S."/>
            <person name="Yan J."/>
        </authorList>
    </citation>
    <scope>NUCLEOTIDE SEQUENCE [LARGE SCALE GENOMIC DNA]</scope>
    <source>
        <strain evidence="2">Ta-2019</strain>
    </source>
</reference>
<comment type="caution">
    <text evidence="2">The sequence shown here is derived from an EMBL/GenBank/DDBJ whole genome shotgun (WGS) entry which is preliminary data.</text>
</comment>
<feature type="non-terminal residue" evidence="2">
    <location>
        <position position="59"/>
    </location>
</feature>
<feature type="non-terminal residue" evidence="2">
    <location>
        <position position="1"/>
    </location>
</feature>
<dbReference type="Proteomes" id="UP000824469">
    <property type="component" value="Unassembled WGS sequence"/>
</dbReference>
<gene>
    <name evidence="2" type="ORF">KI387_017040</name>
</gene>
<keyword evidence="3" id="KW-1185">Reference proteome</keyword>
<name>A0AA38LFW8_TAXCH</name>
<evidence type="ECO:0000256" key="1">
    <source>
        <dbReference type="SAM" id="MobiDB-lite"/>
    </source>
</evidence>
<proteinExistence type="predicted"/>
<feature type="region of interest" description="Disordered" evidence="1">
    <location>
        <begin position="1"/>
        <end position="59"/>
    </location>
</feature>
<feature type="compositionally biased region" description="Basic and acidic residues" evidence="1">
    <location>
        <begin position="50"/>
        <end position="59"/>
    </location>
</feature>
<evidence type="ECO:0000313" key="2">
    <source>
        <dbReference type="EMBL" id="KAH9322401.1"/>
    </source>
</evidence>
<feature type="compositionally biased region" description="Polar residues" evidence="1">
    <location>
        <begin position="33"/>
        <end position="49"/>
    </location>
</feature>
<accession>A0AA38LFW8</accession>
<sequence length="59" mass="6507">QRVAGGRGRGSDATRRMPRESRAIPAPDANAELATSIQKRRMTSQISSKSKSEKFNPHQ</sequence>
<dbReference type="EMBL" id="JAHRHJ020000003">
    <property type="protein sequence ID" value="KAH9322401.1"/>
    <property type="molecule type" value="Genomic_DNA"/>
</dbReference>
<organism evidence="2 3">
    <name type="scientific">Taxus chinensis</name>
    <name type="common">Chinese yew</name>
    <name type="synonym">Taxus wallichiana var. chinensis</name>
    <dbReference type="NCBI Taxonomy" id="29808"/>
    <lineage>
        <taxon>Eukaryota</taxon>
        <taxon>Viridiplantae</taxon>
        <taxon>Streptophyta</taxon>
        <taxon>Embryophyta</taxon>
        <taxon>Tracheophyta</taxon>
        <taxon>Spermatophyta</taxon>
        <taxon>Pinopsida</taxon>
        <taxon>Pinidae</taxon>
        <taxon>Conifers II</taxon>
        <taxon>Cupressales</taxon>
        <taxon>Taxaceae</taxon>
        <taxon>Taxus</taxon>
    </lineage>
</organism>
<feature type="compositionally biased region" description="Basic and acidic residues" evidence="1">
    <location>
        <begin position="9"/>
        <end position="22"/>
    </location>
</feature>
<protein>
    <submittedName>
        <fullName evidence="2">Uncharacterized protein</fullName>
    </submittedName>
</protein>
<dbReference type="AlphaFoldDB" id="A0AA38LFW8"/>